<organism evidence="1 2">
    <name type="scientific">Candidatus Shapirobacteria bacterium CG11_big_fil_rev_8_21_14_0_20_40_12</name>
    <dbReference type="NCBI Taxonomy" id="1974889"/>
    <lineage>
        <taxon>Bacteria</taxon>
        <taxon>Candidatus Shapironibacteriota</taxon>
    </lineage>
</organism>
<dbReference type="AlphaFoldDB" id="A0A2H0KFZ5"/>
<proteinExistence type="predicted"/>
<evidence type="ECO:0000313" key="2">
    <source>
        <dbReference type="Proteomes" id="UP000231371"/>
    </source>
</evidence>
<evidence type="ECO:0000313" key="1">
    <source>
        <dbReference type="EMBL" id="PIQ70169.1"/>
    </source>
</evidence>
<dbReference type="PANTHER" id="PTHR38659:SF1">
    <property type="entry name" value="METAL DEPENDENT PHOSPHOHYDROLASE"/>
    <property type="match status" value="1"/>
</dbReference>
<keyword evidence="1" id="KW-0378">Hydrolase</keyword>
<gene>
    <name evidence="1" type="ORF">COV89_01920</name>
</gene>
<sequence>MLATEALMGGVYGELKNRGRSDEELGGVKEEWLMAGLLHDGDYCDEVPMEKQGVQITEWVREKGFNLPENVAHAMAAHNWHATGVEPKNLMDWTIFLGDSLTGLIVASTLVLPNKKLADVTIERILKKFKEKSFAKGTRREDILMCDEKLGFSLEEFVRITLNSMQGISSELGL</sequence>
<reference evidence="1 2" key="1">
    <citation type="submission" date="2017-09" db="EMBL/GenBank/DDBJ databases">
        <title>Depth-based differentiation of microbial function through sediment-hosted aquifers and enrichment of novel symbionts in the deep terrestrial subsurface.</title>
        <authorList>
            <person name="Probst A.J."/>
            <person name="Ladd B."/>
            <person name="Jarett J.K."/>
            <person name="Geller-Mcgrath D.E."/>
            <person name="Sieber C.M."/>
            <person name="Emerson J.B."/>
            <person name="Anantharaman K."/>
            <person name="Thomas B.C."/>
            <person name="Malmstrom R."/>
            <person name="Stieglmeier M."/>
            <person name="Klingl A."/>
            <person name="Woyke T."/>
            <person name="Ryan C.M."/>
            <person name="Banfield J.F."/>
        </authorList>
    </citation>
    <scope>NUCLEOTIDE SEQUENCE [LARGE SCALE GENOMIC DNA]</scope>
    <source>
        <strain evidence="1">CG11_big_fil_rev_8_21_14_0_20_40_12</strain>
    </source>
</reference>
<dbReference type="EMBL" id="PCVI01000029">
    <property type="protein sequence ID" value="PIQ70169.1"/>
    <property type="molecule type" value="Genomic_DNA"/>
</dbReference>
<dbReference type="Proteomes" id="UP000231371">
    <property type="component" value="Unassembled WGS sequence"/>
</dbReference>
<accession>A0A2H0KFZ5</accession>
<protein>
    <submittedName>
        <fullName evidence="1">Phosphohydrolase</fullName>
    </submittedName>
</protein>
<dbReference type="SUPFAM" id="SSF109604">
    <property type="entry name" value="HD-domain/PDEase-like"/>
    <property type="match status" value="1"/>
</dbReference>
<dbReference type="GO" id="GO:0016787">
    <property type="term" value="F:hydrolase activity"/>
    <property type="evidence" value="ECO:0007669"/>
    <property type="project" value="UniProtKB-KW"/>
</dbReference>
<comment type="caution">
    <text evidence="1">The sequence shown here is derived from an EMBL/GenBank/DDBJ whole genome shotgun (WGS) entry which is preliminary data.</text>
</comment>
<dbReference type="PANTHER" id="PTHR38659">
    <property type="entry name" value="METAL-DEPENDENT PHOSPHOHYDROLASE"/>
    <property type="match status" value="1"/>
</dbReference>
<name>A0A2H0KFZ5_9BACT</name>